<protein>
    <submittedName>
        <fullName evidence="2">Sulfurtransferase/chromate resistance protein</fullName>
    </submittedName>
</protein>
<dbReference type="Gene3D" id="3.40.250.10">
    <property type="entry name" value="Rhodanese-like domain"/>
    <property type="match status" value="1"/>
</dbReference>
<organism evidence="2">
    <name type="scientific">Bosea sp. NBC_00436</name>
    <dbReference type="NCBI Taxonomy" id="2969620"/>
    <lineage>
        <taxon>Bacteria</taxon>
        <taxon>Pseudomonadati</taxon>
        <taxon>Pseudomonadota</taxon>
        <taxon>Alphaproteobacteria</taxon>
        <taxon>Hyphomicrobiales</taxon>
        <taxon>Boseaceae</taxon>
        <taxon>Bosea</taxon>
    </lineage>
</organism>
<accession>A0A9E7ZP43</accession>
<dbReference type="Pfam" id="PF09828">
    <property type="entry name" value="ChrB_C"/>
    <property type="match status" value="1"/>
</dbReference>
<gene>
    <name evidence="2" type="ORF">NWE54_11875</name>
</gene>
<dbReference type="PROSITE" id="PS50206">
    <property type="entry name" value="RHODANESE_3"/>
    <property type="match status" value="1"/>
</dbReference>
<sequence length="277" mass="30647">MSSNEQITVAQLSRLVGLPDAPAIIDVRIDEDVAADPTFLPAAVRRDYRTVADWAADYAGQRRVVVVCHQGLKLSEGVAAWLRHRGIAAESLEGGHQAWRQAGALTFSPERLPPLEASGGSLWVTRARPKVDRIACPWLIRRFIDRQAAFLFVAASEVEAVADRFGATPFDIDGVFWSHRGPLCTFDTMIEEFRLASPTLDRLARIVRAADTATLEAEPQAAGLLAASLGLSRMYKHDLEQLEAGMLLYDAFYRWCRDAGEETHNWPVPKPAGEARR</sequence>
<feature type="domain" description="Rhodanese" evidence="1">
    <location>
        <begin position="18"/>
        <end position="108"/>
    </location>
</feature>
<dbReference type="EMBL" id="CP102774">
    <property type="protein sequence ID" value="UZF89430.1"/>
    <property type="molecule type" value="Genomic_DNA"/>
</dbReference>
<evidence type="ECO:0000259" key="1">
    <source>
        <dbReference type="PROSITE" id="PS50206"/>
    </source>
</evidence>
<dbReference type="InterPro" id="IPR036873">
    <property type="entry name" value="Rhodanese-like_dom_sf"/>
</dbReference>
<reference evidence="2" key="1">
    <citation type="submission" date="2022-08" db="EMBL/GenBank/DDBJ databases">
        <title>Complete Genome Sequences of 2 Bosea sp. soil isolates.</title>
        <authorList>
            <person name="Alvarez Arevalo M."/>
            <person name="Sterndorff E.B."/>
            <person name="Faurdal D."/>
            <person name="Joergensen T.S."/>
            <person name="Weber T."/>
        </authorList>
    </citation>
    <scope>NUCLEOTIDE SEQUENCE</scope>
    <source>
        <strain evidence="2">NBC_00436</strain>
    </source>
</reference>
<dbReference type="AlphaFoldDB" id="A0A9E7ZP43"/>
<evidence type="ECO:0000313" key="2">
    <source>
        <dbReference type="EMBL" id="UZF89430.1"/>
    </source>
</evidence>
<name>A0A9E7ZP43_9HYPH</name>
<dbReference type="InterPro" id="IPR018634">
    <property type="entry name" value="ChrB_C"/>
</dbReference>
<dbReference type="InterPro" id="IPR001763">
    <property type="entry name" value="Rhodanese-like_dom"/>
</dbReference>
<proteinExistence type="predicted"/>
<dbReference type="SMART" id="SM00450">
    <property type="entry name" value="RHOD"/>
    <property type="match status" value="1"/>
</dbReference>
<dbReference type="SUPFAM" id="SSF52821">
    <property type="entry name" value="Rhodanese/Cell cycle control phosphatase"/>
    <property type="match status" value="1"/>
</dbReference>